<evidence type="ECO:0000313" key="2">
    <source>
        <dbReference type="Proteomes" id="UP000318833"/>
    </source>
</evidence>
<accession>A0A554VAW3</accession>
<gene>
    <name evidence="1" type="ORF">FOF46_29245</name>
</gene>
<name>A0A554VAW3_9FLAO</name>
<organism evidence="1 2">
    <name type="scientific">Aquimarina algiphila</name>
    <dbReference type="NCBI Taxonomy" id="2047982"/>
    <lineage>
        <taxon>Bacteria</taxon>
        <taxon>Pseudomonadati</taxon>
        <taxon>Bacteroidota</taxon>
        <taxon>Flavobacteriia</taxon>
        <taxon>Flavobacteriales</taxon>
        <taxon>Flavobacteriaceae</taxon>
        <taxon>Aquimarina</taxon>
    </lineage>
</organism>
<proteinExistence type="predicted"/>
<dbReference type="EMBL" id="VLNR01000110">
    <property type="protein sequence ID" value="TSE03456.1"/>
    <property type="molecule type" value="Genomic_DNA"/>
</dbReference>
<dbReference type="RefSeq" id="WP_109438751.1">
    <property type="nucleotide sequence ID" value="NZ_CANLFO010000011.1"/>
</dbReference>
<evidence type="ECO:0000313" key="1">
    <source>
        <dbReference type="EMBL" id="TSE03456.1"/>
    </source>
</evidence>
<comment type="caution">
    <text evidence="1">The sequence shown here is derived from an EMBL/GenBank/DDBJ whole genome shotgun (WGS) entry which is preliminary data.</text>
</comment>
<dbReference type="OrthoDB" id="1162915at2"/>
<dbReference type="Proteomes" id="UP000318833">
    <property type="component" value="Unassembled WGS sequence"/>
</dbReference>
<protein>
    <submittedName>
        <fullName evidence="1">Uncharacterized protein</fullName>
    </submittedName>
</protein>
<keyword evidence="2" id="KW-1185">Reference proteome</keyword>
<dbReference type="AlphaFoldDB" id="A0A554VAW3"/>
<sequence length="119" mass="13634">MGHSLIDKKTQEVRFGYWPFQDRVKTTLTLISLENGSFDIHYLGQFNKLKIGKVENITIPEHGNVTKRINDYPEIKFEICKYNVANNYAAMQVKIDAEVPGLGCQTIYDQTLLDHKIAS</sequence>
<reference evidence="1 2" key="1">
    <citation type="submission" date="2019-07" db="EMBL/GenBank/DDBJ databases">
        <title>The draft genome sequence of Aquimarina algiphila M91.</title>
        <authorList>
            <person name="Meng X."/>
        </authorList>
    </citation>
    <scope>NUCLEOTIDE SEQUENCE [LARGE SCALE GENOMIC DNA]</scope>
    <source>
        <strain evidence="1 2">M91</strain>
    </source>
</reference>